<dbReference type="Gene3D" id="6.10.140.340">
    <property type="match status" value="1"/>
</dbReference>
<feature type="compositionally biased region" description="Polar residues" evidence="7">
    <location>
        <begin position="431"/>
        <end position="466"/>
    </location>
</feature>
<feature type="compositionally biased region" description="Basic and acidic residues" evidence="7">
    <location>
        <begin position="524"/>
        <end position="534"/>
    </location>
</feature>
<reference evidence="9" key="1">
    <citation type="submission" date="2025-08" db="UniProtKB">
        <authorList>
            <consortium name="Ensembl"/>
        </authorList>
    </citation>
    <scope>IDENTIFICATION</scope>
</reference>
<sequence length="678" mass="75078">MPTLTLPGRPHCPSPHSAFALSASSRTQILKEAGGWTPCTPQRCQRHRAGDDTGGHLWKQDEGRPGRGPRVGLEGRLAWPPRASQCPGPPLATSGGGEERCAHLRAGRLVEGLWGGAYQPSQGRCNCPSCPSNSHYNNEPPTLRGACLSVLGLNLFQCFYSSGASQLSCLGLIQNKITVCATSDSYPTTNACMTQPEEESRNGSAKVIKPDGPFLGRKAQVRKAPQKIPDPVPVRKRSTPMNPANIIQRTHTQNVVCRQPYRDRVIHLLALKNYKKSELLARLQKDGVHQKDKNCLGMILHQVRSQSFLKDHLFKDIQKDWPGCHEIEKQSFLGKKLNSSEDAPSTSHLGSPVTPSKDGPSNAQKWVLNSSFIDPLNKKKRISRLGSGIPSPLRDCLSAFREKAAATPPPPPRPPTTSIPAPHPLPGMHLHTSSLPKTASSTFPSTPEGQGTQNLPMDSFSPNSTKACEDQQQKYTSWSSLGIPEPAGVQVKPPKSTGKKLPEKVKECKEKDEGKMQDTVSVSMEEKDLRKEETAELSTSSCLDSGEGVEETCTASTGSPSASQPPDYFTKYTAIVSYEQCQHYKNDFYAEYDEYRNLYAQRESISQKFMSLDAQRHMLSPGSKEYKMLCEEVFEEYQKLKESNPSYFEKKCRCQYLHSKLSHIKKLVGEFDKQQEEF</sequence>
<evidence type="ECO:0000256" key="5">
    <source>
        <dbReference type="ARBA" id="ARBA00023242"/>
    </source>
</evidence>
<evidence type="ECO:0000256" key="1">
    <source>
        <dbReference type="ARBA" id="ARBA00004123"/>
    </source>
</evidence>
<dbReference type="Ensembl" id="ENSBOBT00000011909.1">
    <property type="protein sequence ID" value="ENSBOBP00000011627.1"/>
    <property type="gene ID" value="ENSBOBG00000007403.1"/>
</dbReference>
<feature type="region of interest" description="Disordered" evidence="7">
    <location>
        <begin position="46"/>
        <end position="69"/>
    </location>
</feature>
<dbReference type="InterPro" id="IPR042065">
    <property type="entry name" value="E3_ELL-like"/>
</dbReference>
<feature type="domain" description="OCEL" evidence="8">
    <location>
        <begin position="566"/>
        <end position="676"/>
    </location>
</feature>
<evidence type="ECO:0000256" key="6">
    <source>
        <dbReference type="PROSITE-ProRule" id="PRU01324"/>
    </source>
</evidence>
<feature type="compositionally biased region" description="Pro residues" evidence="7">
    <location>
        <begin position="407"/>
        <end position="425"/>
    </location>
</feature>
<dbReference type="Pfam" id="PF10390">
    <property type="entry name" value="ELL"/>
    <property type="match status" value="1"/>
</dbReference>
<dbReference type="Pfam" id="PF07303">
    <property type="entry name" value="Occludin_ELL"/>
    <property type="match status" value="1"/>
</dbReference>
<evidence type="ECO:0000259" key="8">
    <source>
        <dbReference type="PROSITE" id="PS51980"/>
    </source>
</evidence>
<feature type="compositionally biased region" description="Basic and acidic residues" evidence="7">
    <location>
        <begin position="48"/>
        <end position="65"/>
    </location>
</feature>
<dbReference type="GO" id="GO:0032968">
    <property type="term" value="P:positive regulation of transcription elongation by RNA polymerase II"/>
    <property type="evidence" value="ECO:0007669"/>
    <property type="project" value="TreeGrafter"/>
</dbReference>
<dbReference type="SUPFAM" id="SSF144292">
    <property type="entry name" value="occludin/ELL-like"/>
    <property type="match status" value="1"/>
</dbReference>
<evidence type="ECO:0000313" key="9">
    <source>
        <dbReference type="Ensembl" id="ENSBOBP00000011627.1"/>
    </source>
</evidence>
<keyword evidence="10" id="KW-1185">Reference proteome</keyword>
<protein>
    <recommendedName>
        <fullName evidence="8">OCEL domain-containing protein</fullName>
    </recommendedName>
</protein>
<dbReference type="Proteomes" id="UP000694567">
    <property type="component" value="Unplaced"/>
</dbReference>
<accession>A0A8C0F6X0</accession>
<dbReference type="GO" id="GO:0008023">
    <property type="term" value="C:transcription elongation factor complex"/>
    <property type="evidence" value="ECO:0007669"/>
    <property type="project" value="InterPro"/>
</dbReference>
<reference evidence="9" key="2">
    <citation type="submission" date="2025-09" db="UniProtKB">
        <authorList>
            <consortium name="Ensembl"/>
        </authorList>
    </citation>
    <scope>IDENTIFICATION</scope>
</reference>
<dbReference type="SUPFAM" id="SSF46785">
    <property type="entry name" value="Winged helix' DNA-binding domain"/>
    <property type="match status" value="1"/>
</dbReference>
<dbReference type="PANTHER" id="PTHR23288">
    <property type="entry name" value="OCCLUDIN AND RNA POLYMERASE II ELONGATION FACTOR ELL"/>
    <property type="match status" value="1"/>
</dbReference>
<name>A0A8C0F6X0_BUBBB</name>
<dbReference type="AlphaFoldDB" id="A0A8C0F6X0"/>
<comment type="similarity">
    <text evidence="2 6">Belongs to the ELL/occludin family.</text>
</comment>
<evidence type="ECO:0000256" key="4">
    <source>
        <dbReference type="ARBA" id="ARBA00023163"/>
    </source>
</evidence>
<dbReference type="InterPro" id="IPR010844">
    <property type="entry name" value="Occludin_ELL"/>
</dbReference>
<proteinExistence type="inferred from homology"/>
<dbReference type="GO" id="GO:0000987">
    <property type="term" value="F:cis-regulatory region sequence-specific DNA binding"/>
    <property type="evidence" value="ECO:0007669"/>
    <property type="project" value="TreeGrafter"/>
</dbReference>
<dbReference type="PANTHER" id="PTHR23288:SF8">
    <property type="entry name" value="RNA POLYMERASE II ELONGATION FACTOR ELL2"/>
    <property type="match status" value="1"/>
</dbReference>
<feature type="region of interest" description="Disordered" evidence="7">
    <location>
        <begin position="403"/>
        <end position="564"/>
    </location>
</feature>
<keyword evidence="5" id="KW-0539">Nucleus</keyword>
<dbReference type="GO" id="GO:0042795">
    <property type="term" value="P:snRNA transcription by RNA polymerase II"/>
    <property type="evidence" value="ECO:0007669"/>
    <property type="project" value="TreeGrafter"/>
</dbReference>
<feature type="region of interest" description="Disordered" evidence="7">
    <location>
        <begin position="219"/>
        <end position="240"/>
    </location>
</feature>
<feature type="compositionally biased region" description="Basic and acidic residues" evidence="7">
    <location>
        <begin position="500"/>
        <end position="516"/>
    </location>
</feature>
<dbReference type="GO" id="GO:0006368">
    <property type="term" value="P:transcription elongation by RNA polymerase II"/>
    <property type="evidence" value="ECO:0007669"/>
    <property type="project" value="InterPro"/>
</dbReference>
<keyword evidence="4" id="KW-0804">Transcription</keyword>
<evidence type="ECO:0000313" key="10">
    <source>
        <dbReference type="Proteomes" id="UP000694567"/>
    </source>
</evidence>
<feature type="compositionally biased region" description="Polar residues" evidence="7">
    <location>
        <begin position="553"/>
        <end position="564"/>
    </location>
</feature>
<evidence type="ECO:0000256" key="3">
    <source>
        <dbReference type="ARBA" id="ARBA00023015"/>
    </source>
</evidence>
<dbReference type="PROSITE" id="PS51980">
    <property type="entry name" value="OCEL"/>
    <property type="match status" value="1"/>
</dbReference>
<dbReference type="InterPro" id="IPR019464">
    <property type="entry name" value="ELL_N"/>
</dbReference>
<keyword evidence="3" id="KW-0805">Transcription regulation</keyword>
<feature type="compositionally biased region" description="Polar residues" evidence="7">
    <location>
        <begin position="340"/>
        <end position="349"/>
    </location>
</feature>
<evidence type="ECO:0000256" key="7">
    <source>
        <dbReference type="SAM" id="MobiDB-lite"/>
    </source>
</evidence>
<dbReference type="InterPro" id="IPR031176">
    <property type="entry name" value="ELL/occludin"/>
</dbReference>
<comment type="subcellular location">
    <subcellularLocation>
        <location evidence="1">Nucleus</location>
    </subcellularLocation>
</comment>
<evidence type="ECO:0000256" key="2">
    <source>
        <dbReference type="ARBA" id="ARBA00009171"/>
    </source>
</evidence>
<feature type="region of interest" description="Disordered" evidence="7">
    <location>
        <begin position="337"/>
        <end position="363"/>
    </location>
</feature>
<dbReference type="InterPro" id="IPR036390">
    <property type="entry name" value="WH_DNA-bd_sf"/>
</dbReference>
<dbReference type="Gene3D" id="1.10.10.2670">
    <property type="entry name" value="E3 ubiquitin-protein ligase"/>
    <property type="match status" value="1"/>
</dbReference>
<organism evidence="9 10">
    <name type="scientific">Bubo bubo</name>
    <name type="common">Eurasian eagle-owl</name>
    <name type="synonym">Strix bubo</name>
    <dbReference type="NCBI Taxonomy" id="30461"/>
    <lineage>
        <taxon>Eukaryota</taxon>
        <taxon>Metazoa</taxon>
        <taxon>Chordata</taxon>
        <taxon>Craniata</taxon>
        <taxon>Vertebrata</taxon>
        <taxon>Euteleostomi</taxon>
        <taxon>Archelosauria</taxon>
        <taxon>Archosauria</taxon>
        <taxon>Dinosauria</taxon>
        <taxon>Saurischia</taxon>
        <taxon>Theropoda</taxon>
        <taxon>Coelurosauria</taxon>
        <taxon>Aves</taxon>
        <taxon>Neognathae</taxon>
        <taxon>Neoaves</taxon>
        <taxon>Telluraves</taxon>
        <taxon>Strigiformes</taxon>
        <taxon>Strigidae</taxon>
        <taxon>Bubo</taxon>
    </lineage>
</organism>